<feature type="region of interest" description="Disordered" evidence="1">
    <location>
        <begin position="1"/>
        <end position="23"/>
    </location>
</feature>
<evidence type="ECO:0000256" key="1">
    <source>
        <dbReference type="SAM" id="MobiDB-lite"/>
    </source>
</evidence>
<evidence type="ECO:0000313" key="3">
    <source>
        <dbReference type="Proteomes" id="UP000184041"/>
    </source>
</evidence>
<organism evidence="2 3">
    <name type="scientific">Fodinibius roseus</name>
    <dbReference type="NCBI Taxonomy" id="1194090"/>
    <lineage>
        <taxon>Bacteria</taxon>
        <taxon>Pseudomonadati</taxon>
        <taxon>Balneolota</taxon>
        <taxon>Balneolia</taxon>
        <taxon>Balneolales</taxon>
        <taxon>Balneolaceae</taxon>
        <taxon>Fodinibius</taxon>
    </lineage>
</organism>
<accession>A0A1M4YPF7</accession>
<dbReference type="EMBL" id="FQUS01000005">
    <property type="protein sequence ID" value="SHF07601.1"/>
    <property type="molecule type" value="Genomic_DNA"/>
</dbReference>
<evidence type="ECO:0000313" key="2">
    <source>
        <dbReference type="EMBL" id="SHF07601.1"/>
    </source>
</evidence>
<protein>
    <submittedName>
        <fullName evidence="2">Uncharacterized protein</fullName>
    </submittedName>
</protein>
<dbReference type="Proteomes" id="UP000184041">
    <property type="component" value="Unassembled WGS sequence"/>
</dbReference>
<keyword evidence="3" id="KW-1185">Reference proteome</keyword>
<dbReference type="RefSeq" id="WP_073060925.1">
    <property type="nucleotide sequence ID" value="NZ_FQUS01000005.1"/>
</dbReference>
<gene>
    <name evidence="2" type="ORF">SAMN05443144_105120</name>
</gene>
<sequence>MTDRIHNEPTTGPGAEIEGEEESRSWYLPGKEPFPPRRNTNKSGNPVGVLYLGFSNEIKVQLFSEFLSVTFREGDFVFRVYKNCRVEFVI</sequence>
<reference evidence="2 3" key="1">
    <citation type="submission" date="2016-11" db="EMBL/GenBank/DDBJ databases">
        <authorList>
            <person name="Jaros S."/>
            <person name="Januszkiewicz K."/>
            <person name="Wedrychowicz H."/>
        </authorList>
    </citation>
    <scope>NUCLEOTIDE SEQUENCE [LARGE SCALE GENOMIC DNA]</scope>
    <source>
        <strain evidence="2 3">DSM 21986</strain>
    </source>
</reference>
<dbReference type="AlphaFoldDB" id="A0A1M4YPF7"/>
<name>A0A1M4YPF7_9BACT</name>
<proteinExistence type="predicted"/>